<dbReference type="Proteomes" id="UP001465976">
    <property type="component" value="Unassembled WGS sequence"/>
</dbReference>
<dbReference type="Gene3D" id="1.10.600.10">
    <property type="entry name" value="Farnesyl Diphosphate Synthase"/>
    <property type="match status" value="1"/>
</dbReference>
<dbReference type="EMBL" id="JBAHYK010000304">
    <property type="protein sequence ID" value="KAL0575440.1"/>
    <property type="molecule type" value="Genomic_DNA"/>
</dbReference>
<dbReference type="SUPFAM" id="SSF48576">
    <property type="entry name" value="Terpenoid synthases"/>
    <property type="match status" value="1"/>
</dbReference>
<evidence type="ECO:0000313" key="1">
    <source>
        <dbReference type="EMBL" id="KAL0575440.1"/>
    </source>
</evidence>
<evidence type="ECO:0000313" key="2">
    <source>
        <dbReference type="Proteomes" id="UP001465976"/>
    </source>
</evidence>
<dbReference type="InterPro" id="IPR008949">
    <property type="entry name" value="Isoprenoid_synthase_dom_sf"/>
</dbReference>
<comment type="caution">
    <text evidence="1">The sequence shown here is derived from an EMBL/GenBank/DDBJ whole genome shotgun (WGS) entry which is preliminary data.</text>
</comment>
<name>A0ABR3FJ83_9AGAR</name>
<reference evidence="1 2" key="1">
    <citation type="submission" date="2024-02" db="EMBL/GenBank/DDBJ databases">
        <title>A draft genome for the cacao thread blight pathogen Marasmius crinis-equi.</title>
        <authorList>
            <person name="Cohen S.P."/>
            <person name="Baruah I.K."/>
            <person name="Amoako-Attah I."/>
            <person name="Bukari Y."/>
            <person name="Meinhardt L.W."/>
            <person name="Bailey B.A."/>
        </authorList>
    </citation>
    <scope>NUCLEOTIDE SEQUENCE [LARGE SCALE GENOMIC DNA]</scope>
    <source>
        <strain evidence="1 2">GH-76</strain>
    </source>
</reference>
<proteinExistence type="predicted"/>
<evidence type="ECO:0008006" key="3">
    <source>
        <dbReference type="Google" id="ProtNLM"/>
    </source>
</evidence>
<accession>A0ABR3FJ83</accession>
<organism evidence="1 2">
    <name type="scientific">Marasmius crinis-equi</name>
    <dbReference type="NCBI Taxonomy" id="585013"/>
    <lineage>
        <taxon>Eukaryota</taxon>
        <taxon>Fungi</taxon>
        <taxon>Dikarya</taxon>
        <taxon>Basidiomycota</taxon>
        <taxon>Agaricomycotina</taxon>
        <taxon>Agaricomycetes</taxon>
        <taxon>Agaricomycetidae</taxon>
        <taxon>Agaricales</taxon>
        <taxon>Marasmiineae</taxon>
        <taxon>Marasmiaceae</taxon>
        <taxon>Marasmius</taxon>
    </lineage>
</organism>
<dbReference type="Pfam" id="PF19086">
    <property type="entry name" value="Terpene_syn_C_2"/>
    <property type="match status" value="1"/>
</dbReference>
<sequence length="210" mass="24398">MSTISATPNTRMEWINYLRDLKTRMMKVDPVRTPSLLQRLEKDMRDRESSAAEFDTMEQYLPFRLKNFDFEAVSQMLLWGMDIDLSFAELESDLLAKIKYSSGIIAVLANDYFSWEREKRQQYDSDRIRNAVAVLMKQDDVSEEEAKEGVKKIIIEEEGRIRNLLAVAQETGKVSEALRRYLDGLQSFASGYQFWCATCLRYSQPEGDSN</sequence>
<protein>
    <recommendedName>
        <fullName evidence="3">Terpene synthase</fullName>
    </recommendedName>
</protein>
<gene>
    <name evidence="1" type="ORF">V5O48_006531</name>
</gene>
<keyword evidence="2" id="KW-1185">Reference proteome</keyword>